<dbReference type="InterPro" id="IPR003610">
    <property type="entry name" value="CBM5/12"/>
</dbReference>
<dbReference type="Pfam" id="PF22352">
    <property type="entry name" value="K319L-like_PKD"/>
    <property type="match status" value="1"/>
</dbReference>
<evidence type="ECO:0000256" key="1">
    <source>
        <dbReference type="ARBA" id="ARBA00022801"/>
    </source>
</evidence>
<feature type="signal peptide" evidence="3">
    <location>
        <begin position="1"/>
        <end position="23"/>
    </location>
</feature>
<dbReference type="InterPro" id="IPR013039">
    <property type="entry name" value="DUF1588"/>
</dbReference>
<dbReference type="Gene3D" id="2.60.40.10">
    <property type="entry name" value="Immunoglobulins"/>
    <property type="match status" value="1"/>
</dbReference>
<dbReference type="Pfam" id="PF07626">
    <property type="entry name" value="PSD3"/>
    <property type="match status" value="1"/>
</dbReference>
<dbReference type="Pfam" id="PF07631">
    <property type="entry name" value="PSD4"/>
    <property type="match status" value="1"/>
</dbReference>
<evidence type="ECO:0000256" key="2">
    <source>
        <dbReference type="SAM" id="MobiDB-lite"/>
    </source>
</evidence>
<name>A0A9X3HXV5_9VIBR</name>
<organism evidence="5 6">
    <name type="scientific">Vibrio qingdaonensis</name>
    <dbReference type="NCBI Taxonomy" id="2829491"/>
    <lineage>
        <taxon>Bacteria</taxon>
        <taxon>Pseudomonadati</taxon>
        <taxon>Pseudomonadota</taxon>
        <taxon>Gammaproteobacteria</taxon>
        <taxon>Vibrionales</taxon>
        <taxon>Vibrionaceae</taxon>
        <taxon>Vibrio</taxon>
    </lineage>
</organism>
<evidence type="ECO:0000313" key="5">
    <source>
        <dbReference type="EMBL" id="MCW8347197.1"/>
    </source>
</evidence>
<dbReference type="CDD" id="cd12215">
    <property type="entry name" value="ChiC_BD"/>
    <property type="match status" value="1"/>
</dbReference>
<reference evidence="5" key="1">
    <citation type="submission" date="2022-02" db="EMBL/GenBank/DDBJ databases">
        <title>Vibrio sp. nov, a new bacterium isolated from seawater.</title>
        <authorList>
            <person name="Yuan Y."/>
        </authorList>
    </citation>
    <scope>NUCLEOTIDE SEQUENCE</scope>
    <source>
        <strain evidence="5">ZSDZ65</strain>
    </source>
</reference>
<dbReference type="EMBL" id="JAKRRY010000019">
    <property type="protein sequence ID" value="MCW8347197.1"/>
    <property type="molecule type" value="Genomic_DNA"/>
</dbReference>
<feature type="domain" description="Chitin-binding type-3" evidence="4">
    <location>
        <begin position="24"/>
        <end position="78"/>
    </location>
</feature>
<dbReference type="GO" id="GO:0005576">
    <property type="term" value="C:extracellular region"/>
    <property type="evidence" value="ECO:0007669"/>
    <property type="project" value="InterPro"/>
</dbReference>
<dbReference type="Gene3D" id="2.10.10.20">
    <property type="entry name" value="Carbohydrate-binding module superfamily 5/12"/>
    <property type="match status" value="1"/>
</dbReference>
<dbReference type="GO" id="GO:0030246">
    <property type="term" value="F:carbohydrate binding"/>
    <property type="evidence" value="ECO:0007669"/>
    <property type="project" value="InterPro"/>
</dbReference>
<proteinExistence type="predicted"/>
<evidence type="ECO:0000256" key="3">
    <source>
        <dbReference type="SAM" id="SignalP"/>
    </source>
</evidence>
<keyword evidence="6" id="KW-1185">Reference proteome</keyword>
<protein>
    <submittedName>
        <fullName evidence="5">DUF1592 domain-containing protein</fullName>
    </submittedName>
</protein>
<dbReference type="InterPro" id="IPR013783">
    <property type="entry name" value="Ig-like_fold"/>
</dbReference>
<feature type="chain" id="PRO_5040747862" evidence="3">
    <location>
        <begin position="24"/>
        <end position="909"/>
    </location>
</feature>
<comment type="caution">
    <text evidence="5">The sequence shown here is derived from an EMBL/GenBank/DDBJ whole genome shotgun (WGS) entry which is preliminary data.</text>
</comment>
<dbReference type="Pfam" id="PF07627">
    <property type="entry name" value="PSCyt3"/>
    <property type="match status" value="1"/>
</dbReference>
<dbReference type="InterPro" id="IPR013042">
    <property type="entry name" value="DUF1592"/>
</dbReference>
<gene>
    <name evidence="5" type="ORF">MD535_14420</name>
</gene>
<evidence type="ECO:0000313" key="6">
    <source>
        <dbReference type="Proteomes" id="UP001155587"/>
    </source>
</evidence>
<dbReference type="InterPro" id="IPR036573">
    <property type="entry name" value="CBM_sf_5/12"/>
</dbReference>
<accession>A0A9X3HXV5</accession>
<dbReference type="Proteomes" id="UP001155587">
    <property type="component" value="Unassembled WGS sequence"/>
</dbReference>
<dbReference type="SMART" id="SM00495">
    <property type="entry name" value="ChtBD3"/>
    <property type="match status" value="2"/>
</dbReference>
<dbReference type="RefSeq" id="WP_265675728.1">
    <property type="nucleotide sequence ID" value="NZ_JAKRRY010000019.1"/>
</dbReference>
<feature type="domain" description="Chitin-binding type-3" evidence="4">
    <location>
        <begin position="451"/>
        <end position="500"/>
    </location>
</feature>
<feature type="region of interest" description="Disordered" evidence="2">
    <location>
        <begin position="83"/>
        <end position="105"/>
    </location>
</feature>
<keyword evidence="3" id="KW-0732">Signal</keyword>
<dbReference type="GO" id="GO:0005975">
    <property type="term" value="P:carbohydrate metabolic process"/>
    <property type="evidence" value="ECO:0007669"/>
    <property type="project" value="InterPro"/>
</dbReference>
<dbReference type="GO" id="GO:0004553">
    <property type="term" value="F:hydrolase activity, hydrolyzing O-glycosyl compounds"/>
    <property type="evidence" value="ECO:0007669"/>
    <property type="project" value="InterPro"/>
</dbReference>
<dbReference type="InterPro" id="IPR013036">
    <property type="entry name" value="DUF1587"/>
</dbReference>
<keyword evidence="1" id="KW-0378">Hydrolase</keyword>
<sequence length="909" mass="100575">MKQNVISALVTTALLSFSSNVLAIEDWQPQNYSGGAEVCYQSNHFQAKWWANSNDVPDVNGPTEDTQPNWGVAPWLPLLDSEQCSSVEPPPSNTPPVADAGSDVSIQSPAPQVELNASKSFDPDGNPLSYYWTQESGPDVAINNQDQAIAYFSIPPLSQDTEYLFQVMVSDGEDETSAQVKITGKAESSSSSLTIKTPAKPTNAPDKAALFLTSDTGTVEIISVDWSKTTNATIPNANYNTVLPFTQSAIPDPMSATFAISETDPASLSWRYNEHSSDESYFKQMDSQSCSACHNGGYKSKLTDGPSEGLLAEYATNPNIISQKLNKMAIRFGVTCDVQCQKTMSRYLEDELWSEALGNIAPRDDVYGKRHIRMLTRKEYINSIQDLLGVHVPPNVLPLDERSVSSLYDNPPSLGYLTSDKLNAYLNSALFVQDNLDIAAASGCEINTGSVEPWNSEINYPTSGTRVSHKGDIYESMYWVGPNIEPIKKEYRPGDHWKYIGPHGEGDSECLPKWLTNTAEKLFHRPLTDSEIKTYISEDVPTIKQNLSAMLVSPHFLYRREVGASNANHRYSLNSYELATILSYTLWGSVPDDVLWALAKNNELLKSNVLKNEITRMLNHDNAKRQFANFMMQTLEFSDDRVIVDREGLSKEIGTAMLEEFRHYIEHAVFDDNQGRFEDLMSSTTTFVDHSLAQHYGLSGSFGADFKAVTIPPTRGKGLLSLGAIAVAYSTSDKTRVIPRGRMVQHSLLGWNQSVPSGAAPDDVIGEVSTRDFWTQATGPSQSCWGCHVKMNDIGFAYDVLDKNGRYRTYEDYISLSGEEYPNVLLETSGTLSGIDNQDVAISGLGDMATALSISTDAKKTFVKNYMTYTLGSNSPEYSTLYNKLASFEQFKQLIINILSSDTVLEREE</sequence>
<evidence type="ECO:0000259" key="4">
    <source>
        <dbReference type="SMART" id="SM00495"/>
    </source>
</evidence>
<dbReference type="SUPFAM" id="SSF51055">
    <property type="entry name" value="Carbohydrate binding domain"/>
    <property type="match status" value="1"/>
</dbReference>
<dbReference type="AlphaFoldDB" id="A0A9X3HXV5"/>